<protein>
    <submittedName>
        <fullName evidence="2">Prepilin-type N-terminal cleavage/methylation domain-containing protein</fullName>
    </submittedName>
</protein>
<comment type="caution">
    <text evidence="2">The sequence shown here is derived from an EMBL/GenBank/DDBJ whole genome shotgun (WGS) entry which is preliminary data.</text>
</comment>
<feature type="transmembrane region" description="Helical" evidence="1">
    <location>
        <begin position="12"/>
        <end position="35"/>
    </location>
</feature>
<evidence type="ECO:0000313" key="3">
    <source>
        <dbReference type="Proteomes" id="UP000440004"/>
    </source>
</evidence>
<proteinExistence type="predicted"/>
<dbReference type="Proteomes" id="UP000440004">
    <property type="component" value="Unassembled WGS sequence"/>
</dbReference>
<dbReference type="Pfam" id="PF07963">
    <property type="entry name" value="N_methyl"/>
    <property type="match status" value="1"/>
</dbReference>
<keyword evidence="3" id="KW-1185">Reference proteome</keyword>
<evidence type="ECO:0000313" key="2">
    <source>
        <dbReference type="EMBL" id="MPW25126.1"/>
    </source>
</evidence>
<organism evidence="2 3">
    <name type="scientific">Alkalibaculum sporogenes</name>
    <dbReference type="NCBI Taxonomy" id="2655001"/>
    <lineage>
        <taxon>Bacteria</taxon>
        <taxon>Bacillati</taxon>
        <taxon>Bacillota</taxon>
        <taxon>Clostridia</taxon>
        <taxon>Eubacteriales</taxon>
        <taxon>Eubacteriaceae</taxon>
        <taxon>Alkalibaculum</taxon>
    </lineage>
</organism>
<keyword evidence="1" id="KW-0472">Membrane</keyword>
<keyword evidence="1" id="KW-0812">Transmembrane</keyword>
<dbReference type="NCBIfam" id="TIGR02532">
    <property type="entry name" value="IV_pilin_GFxxxE"/>
    <property type="match status" value="1"/>
</dbReference>
<name>A0A6A7K6R7_9FIRM</name>
<dbReference type="InterPro" id="IPR012902">
    <property type="entry name" value="N_methyl_site"/>
</dbReference>
<dbReference type="AlphaFoldDB" id="A0A6A7K6R7"/>
<accession>A0A6A7K6R7</accession>
<sequence>MYSDLHKLRKGFTLVELIISLALLIIVLTTLLFTFKFQYDTYDKLYTDTYNAENLRYLSITLERQIRATPIIFIVNDRIYLKDLESPEYFNYYSLNNSILFKTKTDKALNSIGQGSTSQIAADIDFFALYYTEGNIIICLETNYNKKNYEIVKVVRLMNKTVTINN</sequence>
<gene>
    <name evidence="2" type="ORF">GC105_04900</name>
</gene>
<reference evidence="2 3" key="1">
    <citation type="submission" date="2019-10" db="EMBL/GenBank/DDBJ databases">
        <title>Alkalibaculum tamaniensis sp.nov., a new alkaliphilic acetogen, isolated on methoxylated aromatics from a mud volcano.</title>
        <authorList>
            <person name="Khomyakova M.A."/>
            <person name="Merkel A.Y."/>
            <person name="Bonch-Osmolovskaya E.A."/>
            <person name="Slobodkin A.I."/>
        </authorList>
    </citation>
    <scope>NUCLEOTIDE SEQUENCE [LARGE SCALE GENOMIC DNA]</scope>
    <source>
        <strain evidence="2 3">M08DMB</strain>
    </source>
</reference>
<dbReference type="PROSITE" id="PS00409">
    <property type="entry name" value="PROKAR_NTER_METHYL"/>
    <property type="match status" value="1"/>
</dbReference>
<keyword evidence="1" id="KW-1133">Transmembrane helix</keyword>
<evidence type="ECO:0000256" key="1">
    <source>
        <dbReference type="SAM" id="Phobius"/>
    </source>
</evidence>
<dbReference type="RefSeq" id="WP_152802311.1">
    <property type="nucleotide sequence ID" value="NZ_WHNX01000006.1"/>
</dbReference>
<dbReference type="EMBL" id="WHNX01000006">
    <property type="protein sequence ID" value="MPW25126.1"/>
    <property type="molecule type" value="Genomic_DNA"/>
</dbReference>